<feature type="compositionally biased region" description="Polar residues" evidence="1">
    <location>
        <begin position="1"/>
        <end position="13"/>
    </location>
</feature>
<name>A0A822ZMJ3_NELNU</name>
<evidence type="ECO:0000313" key="2">
    <source>
        <dbReference type="EMBL" id="DAD42998.1"/>
    </source>
</evidence>
<evidence type="ECO:0000256" key="1">
    <source>
        <dbReference type="SAM" id="MobiDB-lite"/>
    </source>
</evidence>
<reference evidence="2 3" key="1">
    <citation type="journal article" date="2020" name="Mol. Biol. Evol.">
        <title>Distinct Expression and Methylation Patterns for Genes with Different Fates following a Single Whole-Genome Duplication in Flowering Plants.</title>
        <authorList>
            <person name="Shi T."/>
            <person name="Rahmani R.S."/>
            <person name="Gugger P.F."/>
            <person name="Wang M."/>
            <person name="Li H."/>
            <person name="Zhang Y."/>
            <person name="Li Z."/>
            <person name="Wang Q."/>
            <person name="Van de Peer Y."/>
            <person name="Marchal K."/>
            <person name="Chen J."/>
        </authorList>
    </citation>
    <scope>NUCLEOTIDE SEQUENCE [LARGE SCALE GENOMIC DNA]</scope>
    <source>
        <tissue evidence="2">Leaf</tissue>
    </source>
</reference>
<evidence type="ECO:0000313" key="3">
    <source>
        <dbReference type="Proteomes" id="UP000607653"/>
    </source>
</evidence>
<keyword evidence="3" id="KW-1185">Reference proteome</keyword>
<sequence>MHSSLERTSLSNARKSKKPLERTPSSYDSLDDFAKIDTQRMAHDNHKMNEAGALVPSKLKVIPPFTRLNFQSCIRLSLFVTDDGTSFNRLCESLKIILEPGSRVSDPCSIAI</sequence>
<protein>
    <submittedName>
        <fullName evidence="2">Uncharacterized protein</fullName>
    </submittedName>
</protein>
<accession>A0A822ZMJ3</accession>
<organism evidence="2 3">
    <name type="scientific">Nelumbo nucifera</name>
    <name type="common">Sacred lotus</name>
    <dbReference type="NCBI Taxonomy" id="4432"/>
    <lineage>
        <taxon>Eukaryota</taxon>
        <taxon>Viridiplantae</taxon>
        <taxon>Streptophyta</taxon>
        <taxon>Embryophyta</taxon>
        <taxon>Tracheophyta</taxon>
        <taxon>Spermatophyta</taxon>
        <taxon>Magnoliopsida</taxon>
        <taxon>Proteales</taxon>
        <taxon>Nelumbonaceae</taxon>
        <taxon>Nelumbo</taxon>
    </lineage>
</organism>
<proteinExistence type="predicted"/>
<dbReference type="AlphaFoldDB" id="A0A822ZMJ3"/>
<feature type="region of interest" description="Disordered" evidence="1">
    <location>
        <begin position="1"/>
        <end position="28"/>
    </location>
</feature>
<dbReference type="Proteomes" id="UP000607653">
    <property type="component" value="Unassembled WGS sequence"/>
</dbReference>
<dbReference type="EMBL" id="DUZY01000006">
    <property type="protein sequence ID" value="DAD42998.1"/>
    <property type="molecule type" value="Genomic_DNA"/>
</dbReference>
<gene>
    <name evidence="2" type="ORF">HUJ06_001228</name>
</gene>
<comment type="caution">
    <text evidence="2">The sequence shown here is derived from an EMBL/GenBank/DDBJ whole genome shotgun (WGS) entry which is preliminary data.</text>
</comment>